<evidence type="ECO:0000256" key="5">
    <source>
        <dbReference type="SAM" id="Phobius"/>
    </source>
</evidence>
<dbReference type="AlphaFoldDB" id="A0A2M7Q928"/>
<keyword evidence="3 5" id="KW-1133">Transmembrane helix</keyword>
<dbReference type="InterPro" id="IPR002797">
    <property type="entry name" value="Polysacc_synth"/>
</dbReference>
<keyword evidence="4 5" id="KW-0472">Membrane</keyword>
<comment type="caution">
    <text evidence="6">The sequence shown here is derived from an EMBL/GenBank/DDBJ whole genome shotgun (WGS) entry which is preliminary data.</text>
</comment>
<feature type="non-terminal residue" evidence="6">
    <location>
        <position position="48"/>
    </location>
</feature>
<evidence type="ECO:0000256" key="4">
    <source>
        <dbReference type="ARBA" id="ARBA00023136"/>
    </source>
</evidence>
<evidence type="ECO:0000313" key="7">
    <source>
        <dbReference type="Proteomes" id="UP000230363"/>
    </source>
</evidence>
<evidence type="ECO:0000256" key="2">
    <source>
        <dbReference type="ARBA" id="ARBA00022692"/>
    </source>
</evidence>
<sequence>SRLIRAAIIIYAARVLGAAEYGIFSYVLSFAGFFTIFADLGVSPLMTR</sequence>
<organism evidence="6 7">
    <name type="scientific">Candidatus Wolfebacteria bacterium CG_4_10_14_0_8_um_filter_37_11</name>
    <dbReference type="NCBI Taxonomy" id="1975062"/>
    <lineage>
        <taxon>Bacteria</taxon>
        <taxon>Candidatus Wolfeibacteriota</taxon>
    </lineage>
</organism>
<protein>
    <submittedName>
        <fullName evidence="6">Flippase</fullName>
    </submittedName>
</protein>
<dbReference type="EMBL" id="PFKZ01000063">
    <property type="protein sequence ID" value="PIY59464.1"/>
    <property type="molecule type" value="Genomic_DNA"/>
</dbReference>
<name>A0A2M7Q928_9BACT</name>
<proteinExistence type="predicted"/>
<feature type="non-terminal residue" evidence="6">
    <location>
        <position position="1"/>
    </location>
</feature>
<dbReference type="Pfam" id="PF01943">
    <property type="entry name" value="Polysacc_synt"/>
    <property type="match status" value="1"/>
</dbReference>
<reference evidence="7" key="1">
    <citation type="submission" date="2017-09" db="EMBL/GenBank/DDBJ databases">
        <title>Depth-based differentiation of microbial function through sediment-hosted aquifers and enrichment of novel symbionts in the deep terrestrial subsurface.</title>
        <authorList>
            <person name="Probst A.J."/>
            <person name="Ladd B."/>
            <person name="Jarett J.K."/>
            <person name="Geller-Mcgrath D.E."/>
            <person name="Sieber C.M.K."/>
            <person name="Emerson J.B."/>
            <person name="Anantharaman K."/>
            <person name="Thomas B.C."/>
            <person name="Malmstrom R."/>
            <person name="Stieglmeier M."/>
            <person name="Klingl A."/>
            <person name="Woyke T."/>
            <person name="Ryan C.M."/>
            <person name="Banfield J.F."/>
        </authorList>
    </citation>
    <scope>NUCLEOTIDE SEQUENCE [LARGE SCALE GENOMIC DNA]</scope>
</reference>
<keyword evidence="2 5" id="KW-0812">Transmembrane</keyword>
<evidence type="ECO:0000256" key="1">
    <source>
        <dbReference type="ARBA" id="ARBA00004141"/>
    </source>
</evidence>
<dbReference type="GO" id="GO:0016020">
    <property type="term" value="C:membrane"/>
    <property type="evidence" value="ECO:0007669"/>
    <property type="project" value="UniProtKB-SubCell"/>
</dbReference>
<accession>A0A2M7Q928</accession>
<evidence type="ECO:0000256" key="3">
    <source>
        <dbReference type="ARBA" id="ARBA00022989"/>
    </source>
</evidence>
<feature type="transmembrane region" description="Helical" evidence="5">
    <location>
        <begin position="23"/>
        <end position="42"/>
    </location>
</feature>
<dbReference type="Proteomes" id="UP000230363">
    <property type="component" value="Unassembled WGS sequence"/>
</dbReference>
<gene>
    <name evidence="6" type="ORF">COY96_01690</name>
</gene>
<comment type="subcellular location">
    <subcellularLocation>
        <location evidence="1">Membrane</location>
        <topology evidence="1">Multi-pass membrane protein</topology>
    </subcellularLocation>
</comment>
<evidence type="ECO:0000313" key="6">
    <source>
        <dbReference type="EMBL" id="PIY59464.1"/>
    </source>
</evidence>